<dbReference type="Proteomes" id="UP000255207">
    <property type="component" value="Unassembled WGS sequence"/>
</dbReference>
<proteinExistence type="predicted"/>
<name>A0A370L527_9HYPH</name>
<dbReference type="AlphaFoldDB" id="A0A370L527"/>
<feature type="transmembrane region" description="Helical" evidence="1">
    <location>
        <begin position="40"/>
        <end position="66"/>
    </location>
</feature>
<keyword evidence="1" id="KW-0812">Transmembrane</keyword>
<keyword evidence="1" id="KW-1133">Transmembrane helix</keyword>
<evidence type="ECO:0000313" key="3">
    <source>
        <dbReference type="Proteomes" id="UP000255207"/>
    </source>
</evidence>
<keyword evidence="3" id="KW-1185">Reference proteome</keyword>
<accession>A0A370L527</accession>
<gene>
    <name evidence="2" type="ORF">DWE98_14350</name>
</gene>
<keyword evidence="1" id="KW-0472">Membrane</keyword>
<protein>
    <submittedName>
        <fullName evidence="2">Uncharacterized protein</fullName>
    </submittedName>
</protein>
<organism evidence="2 3">
    <name type="scientific">Bosea caraganae</name>
    <dbReference type="NCBI Taxonomy" id="2763117"/>
    <lineage>
        <taxon>Bacteria</taxon>
        <taxon>Pseudomonadati</taxon>
        <taxon>Pseudomonadota</taxon>
        <taxon>Alphaproteobacteria</taxon>
        <taxon>Hyphomicrobiales</taxon>
        <taxon>Boseaceae</taxon>
        <taxon>Bosea</taxon>
    </lineage>
</organism>
<dbReference type="RefSeq" id="WP_114829960.1">
    <property type="nucleotide sequence ID" value="NZ_QQTO01000007.1"/>
</dbReference>
<reference evidence="3" key="1">
    <citation type="submission" date="2018-07" db="EMBL/GenBank/DDBJ databases">
        <authorList>
            <person name="Safronova V.I."/>
            <person name="Chirak E.R."/>
            <person name="Sazanova A.L."/>
        </authorList>
    </citation>
    <scope>NUCLEOTIDE SEQUENCE [LARGE SCALE GENOMIC DNA]</scope>
    <source>
        <strain evidence="3">RCAM04685</strain>
    </source>
</reference>
<evidence type="ECO:0000313" key="2">
    <source>
        <dbReference type="EMBL" id="RDJ24098.1"/>
    </source>
</evidence>
<comment type="caution">
    <text evidence="2">The sequence shown here is derived from an EMBL/GenBank/DDBJ whole genome shotgun (WGS) entry which is preliminary data.</text>
</comment>
<dbReference type="EMBL" id="QQTP01000007">
    <property type="protein sequence ID" value="RDJ24098.1"/>
    <property type="molecule type" value="Genomic_DNA"/>
</dbReference>
<sequence>MLPIAIQCALVFAYAAVAAWSAVNSVLEHPGDRLTFRDALIIAIVSQFWIVFYGAALLALTLRFIVAASVMPGRQRAL</sequence>
<evidence type="ECO:0000256" key="1">
    <source>
        <dbReference type="SAM" id="Phobius"/>
    </source>
</evidence>